<reference evidence="6 7" key="1">
    <citation type="submission" date="2020-08" db="EMBL/GenBank/DDBJ databases">
        <title>Genomic Encyclopedia of Type Strains, Phase IV (KMG-IV): sequencing the most valuable type-strain genomes for metagenomic binning, comparative biology and taxonomic classification.</title>
        <authorList>
            <person name="Goeker M."/>
        </authorList>
    </citation>
    <scope>NUCLEOTIDE SEQUENCE [LARGE SCALE GENOMIC DNA]</scope>
    <source>
        <strain evidence="6 7">DSM 23447</strain>
    </source>
</reference>
<evidence type="ECO:0000256" key="1">
    <source>
        <dbReference type="ARBA" id="ARBA00004141"/>
    </source>
</evidence>
<protein>
    <recommendedName>
        <fullName evidence="5">Probable membrane transporter protein</fullName>
    </recommendedName>
</protein>
<keyword evidence="5" id="KW-1003">Cell membrane</keyword>
<feature type="transmembrane region" description="Helical" evidence="5">
    <location>
        <begin position="93"/>
        <end position="112"/>
    </location>
</feature>
<gene>
    <name evidence="6" type="ORF">GGR20_003471</name>
</gene>
<dbReference type="PANTHER" id="PTHR43701:SF12">
    <property type="entry name" value="MEMBRANE TRANSPORTER PROTEIN YTNM-RELATED"/>
    <property type="match status" value="1"/>
</dbReference>
<feature type="transmembrane region" description="Helical" evidence="5">
    <location>
        <begin position="225"/>
        <end position="247"/>
    </location>
</feature>
<dbReference type="Pfam" id="PF01925">
    <property type="entry name" value="TauE"/>
    <property type="match status" value="1"/>
</dbReference>
<comment type="caution">
    <text evidence="6">The sequence shown here is derived from an EMBL/GenBank/DDBJ whole genome shotgun (WGS) entry which is preliminary data.</text>
</comment>
<accession>A0A7W6NDG8</accession>
<feature type="transmembrane region" description="Helical" evidence="5">
    <location>
        <begin position="124"/>
        <end position="142"/>
    </location>
</feature>
<evidence type="ECO:0000313" key="6">
    <source>
        <dbReference type="EMBL" id="MBB4053804.1"/>
    </source>
</evidence>
<feature type="transmembrane region" description="Helical" evidence="5">
    <location>
        <begin position="286"/>
        <end position="304"/>
    </location>
</feature>
<dbReference type="InterPro" id="IPR051598">
    <property type="entry name" value="TSUP/Inactive_protease-like"/>
</dbReference>
<dbReference type="EMBL" id="JACIEW010000011">
    <property type="protein sequence ID" value="MBB4053804.1"/>
    <property type="molecule type" value="Genomic_DNA"/>
</dbReference>
<evidence type="ECO:0000256" key="4">
    <source>
        <dbReference type="ARBA" id="ARBA00023136"/>
    </source>
</evidence>
<dbReference type="GO" id="GO:0005886">
    <property type="term" value="C:plasma membrane"/>
    <property type="evidence" value="ECO:0007669"/>
    <property type="project" value="UniProtKB-SubCell"/>
</dbReference>
<comment type="subcellular location">
    <subcellularLocation>
        <location evidence="5">Cell membrane</location>
        <topology evidence="5">Multi-pass membrane protein</topology>
    </subcellularLocation>
    <subcellularLocation>
        <location evidence="1">Membrane</location>
        <topology evidence="1">Multi-pass membrane protein</topology>
    </subcellularLocation>
</comment>
<dbReference type="InterPro" id="IPR002781">
    <property type="entry name" value="TM_pro_TauE-like"/>
</dbReference>
<dbReference type="PANTHER" id="PTHR43701">
    <property type="entry name" value="MEMBRANE TRANSPORTER PROTEIN MJ0441-RELATED"/>
    <property type="match status" value="1"/>
</dbReference>
<feature type="transmembrane region" description="Helical" evidence="5">
    <location>
        <begin position="186"/>
        <end position="219"/>
    </location>
</feature>
<keyword evidence="2 5" id="KW-0812">Transmembrane</keyword>
<name>A0A7W6NDG8_9HYPH</name>
<evidence type="ECO:0000313" key="7">
    <source>
        <dbReference type="Proteomes" id="UP000547011"/>
    </source>
</evidence>
<keyword evidence="4 5" id="KW-0472">Membrane</keyword>
<feature type="transmembrane region" description="Helical" evidence="5">
    <location>
        <begin position="254"/>
        <end position="274"/>
    </location>
</feature>
<evidence type="ECO:0000256" key="2">
    <source>
        <dbReference type="ARBA" id="ARBA00022692"/>
    </source>
</evidence>
<proteinExistence type="inferred from homology"/>
<evidence type="ECO:0000256" key="3">
    <source>
        <dbReference type="ARBA" id="ARBA00022989"/>
    </source>
</evidence>
<keyword evidence="7" id="KW-1185">Reference proteome</keyword>
<dbReference type="AlphaFoldDB" id="A0A7W6NDG8"/>
<evidence type="ECO:0000256" key="5">
    <source>
        <dbReference type="RuleBase" id="RU363041"/>
    </source>
</evidence>
<organism evidence="6 7">
    <name type="scientific">Devosia subaequoris</name>
    <dbReference type="NCBI Taxonomy" id="395930"/>
    <lineage>
        <taxon>Bacteria</taxon>
        <taxon>Pseudomonadati</taxon>
        <taxon>Pseudomonadota</taxon>
        <taxon>Alphaproteobacteria</taxon>
        <taxon>Hyphomicrobiales</taxon>
        <taxon>Devosiaceae</taxon>
        <taxon>Devosia</taxon>
    </lineage>
</organism>
<keyword evidence="3 5" id="KW-1133">Transmembrane helix</keyword>
<comment type="similarity">
    <text evidence="5">Belongs to the 4-toluene sulfonate uptake permease (TSUP) (TC 2.A.102) family.</text>
</comment>
<sequence length="319" mass="33434">MARNTYYGTLVLQIYLPIAELSVNLFFLVGIGGAVGFLSGLFGVGGGFLLTPLLIFSGVPTAVAVASVTGQVVAASTSGALSHYRRGGVDLHLAMYLVLSGIMGAFGGVAAFDLLREAGQLDLVISLGFLVLLGFVGVLMLQESVRALLKRRQGVVVRERQANQHSWIHGLPWRVRFKKSRLYISVLPVLLIGLFIGFVGSLLGIGGGFIMVPALVYLLRVPGSVVIGTSLAQVVAMMAATTVLHAVQSQSVDILLAFCLMVGGVAGAQFGAAAGMHLRGEQLRGLLALLVLAVAIRFGLSLVLTPDDVYSMAVTSVAR</sequence>
<dbReference type="Proteomes" id="UP000547011">
    <property type="component" value="Unassembled WGS sequence"/>
</dbReference>